<gene>
    <name evidence="2" type="ORF">AVEN_162023_1</name>
</gene>
<accession>A0A4Y2F566</accession>
<feature type="signal peptide" evidence="1">
    <location>
        <begin position="1"/>
        <end position="23"/>
    </location>
</feature>
<reference evidence="2 3" key="1">
    <citation type="journal article" date="2019" name="Sci. Rep.">
        <title>Orb-weaving spider Araneus ventricosus genome elucidates the spidroin gene catalogue.</title>
        <authorList>
            <person name="Kono N."/>
            <person name="Nakamura H."/>
            <person name="Ohtoshi R."/>
            <person name="Moran D.A.P."/>
            <person name="Shinohara A."/>
            <person name="Yoshida Y."/>
            <person name="Fujiwara M."/>
            <person name="Mori M."/>
            <person name="Tomita M."/>
            <person name="Arakawa K."/>
        </authorList>
    </citation>
    <scope>NUCLEOTIDE SEQUENCE [LARGE SCALE GENOMIC DNA]</scope>
</reference>
<protein>
    <recommendedName>
        <fullName evidence="4">RNA-directed DNA polymerase from transposon X-element</fullName>
    </recommendedName>
</protein>
<comment type="caution">
    <text evidence="2">The sequence shown here is derived from an EMBL/GenBank/DDBJ whole genome shotgun (WGS) entry which is preliminary data.</text>
</comment>
<organism evidence="2 3">
    <name type="scientific">Araneus ventricosus</name>
    <name type="common">Orbweaver spider</name>
    <name type="synonym">Epeira ventricosa</name>
    <dbReference type="NCBI Taxonomy" id="182803"/>
    <lineage>
        <taxon>Eukaryota</taxon>
        <taxon>Metazoa</taxon>
        <taxon>Ecdysozoa</taxon>
        <taxon>Arthropoda</taxon>
        <taxon>Chelicerata</taxon>
        <taxon>Arachnida</taxon>
        <taxon>Araneae</taxon>
        <taxon>Araneomorphae</taxon>
        <taxon>Entelegynae</taxon>
        <taxon>Araneoidea</taxon>
        <taxon>Araneidae</taxon>
        <taxon>Araneus</taxon>
    </lineage>
</organism>
<keyword evidence="3" id="KW-1185">Reference proteome</keyword>
<keyword evidence="1" id="KW-0732">Signal</keyword>
<proteinExistence type="predicted"/>
<evidence type="ECO:0008006" key="4">
    <source>
        <dbReference type="Google" id="ProtNLM"/>
    </source>
</evidence>
<dbReference type="Proteomes" id="UP000499080">
    <property type="component" value="Unassembled WGS sequence"/>
</dbReference>
<dbReference type="EMBL" id="BGPR01000815">
    <property type="protein sequence ID" value="GBM36583.1"/>
    <property type="molecule type" value="Genomic_DNA"/>
</dbReference>
<dbReference type="AlphaFoldDB" id="A0A4Y2F566"/>
<name>A0A4Y2F566_ARAVE</name>
<dbReference type="OrthoDB" id="6782574at2759"/>
<evidence type="ECO:0000256" key="1">
    <source>
        <dbReference type="SAM" id="SignalP"/>
    </source>
</evidence>
<sequence length="116" mass="13170">MILYKQVILPMLTCAAQIWGLAAKTHKKKIQRLQNKILRILTNAHWYVRNDVIHQDLKIESIEDCIQKLSRKFCIQNIDHQNPAISKQVQFAQPSCPYSTTVANPGGGYRAAAPQS</sequence>
<feature type="chain" id="PRO_5021394948" description="RNA-directed DNA polymerase from transposon X-element" evidence="1">
    <location>
        <begin position="24"/>
        <end position="116"/>
    </location>
</feature>
<evidence type="ECO:0000313" key="3">
    <source>
        <dbReference type="Proteomes" id="UP000499080"/>
    </source>
</evidence>
<evidence type="ECO:0000313" key="2">
    <source>
        <dbReference type="EMBL" id="GBM36583.1"/>
    </source>
</evidence>